<evidence type="ECO:0000313" key="2">
    <source>
        <dbReference type="Proteomes" id="UP000464658"/>
    </source>
</evidence>
<proteinExistence type="predicted"/>
<accession>A0A5S9M2U1</accession>
<sequence length="51" mass="5797">MQFNQDIQSAYLITYQTKAAERIFEAEEIINTVTAGKESKQGKQKELTSKS</sequence>
<evidence type="ECO:0000313" key="1">
    <source>
        <dbReference type="EMBL" id="BBP87910.1"/>
    </source>
</evidence>
<dbReference type="Proteomes" id="UP000464658">
    <property type="component" value="Chromosome"/>
</dbReference>
<gene>
    <name evidence="1" type="ORF">BsIDN1_15280</name>
</gene>
<name>A0A5S9M2U1_BACIA</name>
<protein>
    <submittedName>
        <fullName evidence="1">Uncharacterized protein</fullName>
    </submittedName>
</protein>
<dbReference type="AlphaFoldDB" id="A0A5S9M2U1"/>
<organism evidence="1 2">
    <name type="scientific">Bacillus safensis</name>
    <dbReference type="NCBI Taxonomy" id="561879"/>
    <lineage>
        <taxon>Bacteria</taxon>
        <taxon>Bacillati</taxon>
        <taxon>Bacillota</taxon>
        <taxon>Bacilli</taxon>
        <taxon>Bacillales</taxon>
        <taxon>Bacillaceae</taxon>
        <taxon>Bacillus</taxon>
    </lineage>
</organism>
<reference evidence="1 2" key="1">
    <citation type="submission" date="2019-12" db="EMBL/GenBank/DDBJ databases">
        <title>Full genome sequence of a Bacillus safensis strain isolated from commercially available natto in Indonesia.</title>
        <authorList>
            <person name="Yoshida M."/>
            <person name="Uomi M."/>
            <person name="Waturangi D."/>
            <person name="Ekaputri J.J."/>
            <person name="Setiamarga D.H.E."/>
        </authorList>
    </citation>
    <scope>NUCLEOTIDE SEQUENCE [LARGE SCALE GENOMIC DNA]</scope>
    <source>
        <strain evidence="1 2">IDN1</strain>
    </source>
</reference>
<dbReference type="EMBL" id="AP021906">
    <property type="protein sequence ID" value="BBP87910.1"/>
    <property type="molecule type" value="Genomic_DNA"/>
</dbReference>